<evidence type="ECO:0000256" key="1">
    <source>
        <dbReference type="SAM" id="Phobius"/>
    </source>
</evidence>
<dbReference type="EMBL" id="DWWV01000033">
    <property type="protein sequence ID" value="HJC09710.1"/>
    <property type="molecule type" value="Genomic_DNA"/>
</dbReference>
<name>A0A9D2N4E1_9FIRM</name>
<keyword evidence="1" id="KW-0472">Membrane</keyword>
<evidence type="ECO:0000313" key="3">
    <source>
        <dbReference type="Proteomes" id="UP000823893"/>
    </source>
</evidence>
<keyword evidence="1" id="KW-0812">Transmembrane</keyword>
<feature type="transmembrane region" description="Helical" evidence="1">
    <location>
        <begin position="26"/>
        <end position="45"/>
    </location>
</feature>
<reference evidence="2" key="2">
    <citation type="submission" date="2021-04" db="EMBL/GenBank/DDBJ databases">
        <authorList>
            <person name="Gilroy R."/>
        </authorList>
    </citation>
    <scope>NUCLEOTIDE SEQUENCE</scope>
    <source>
        <strain evidence="2">ChiSxjej6B18-287</strain>
    </source>
</reference>
<gene>
    <name evidence="2" type="ORF">H9935_02720</name>
</gene>
<reference evidence="2" key="1">
    <citation type="journal article" date="2021" name="PeerJ">
        <title>Extensive microbial diversity within the chicken gut microbiome revealed by metagenomics and culture.</title>
        <authorList>
            <person name="Gilroy R."/>
            <person name="Ravi A."/>
            <person name="Getino M."/>
            <person name="Pursley I."/>
            <person name="Horton D.L."/>
            <person name="Alikhan N.F."/>
            <person name="Baker D."/>
            <person name="Gharbi K."/>
            <person name="Hall N."/>
            <person name="Watson M."/>
            <person name="Adriaenssens E.M."/>
            <person name="Foster-Nyarko E."/>
            <person name="Jarju S."/>
            <person name="Secka A."/>
            <person name="Antonio M."/>
            <person name="Oren A."/>
            <person name="Chaudhuri R.R."/>
            <person name="La Ragione R."/>
            <person name="Hildebrand F."/>
            <person name="Pallen M.J."/>
        </authorList>
    </citation>
    <scope>NUCLEOTIDE SEQUENCE</scope>
    <source>
        <strain evidence="2">ChiSxjej6B18-287</strain>
    </source>
</reference>
<protein>
    <submittedName>
        <fullName evidence="2">DUF58 domain-containing protein</fullName>
    </submittedName>
</protein>
<evidence type="ECO:0000313" key="2">
    <source>
        <dbReference type="EMBL" id="HJC09710.1"/>
    </source>
</evidence>
<sequence length="368" mass="42103">MISPFFLLLFLFLLYMSVLYKSSSSLALCLLFLFWAAASVFQLLYSRKKVQVDFPFSAHTGAKESQAVFTFTIKNQGVLPVSGIRLRLLLLDQNGNKAEEKKIFLSLGPKSRRKYSLTFSSPYCGRFQIQLKSLRLYSFLSLAWLPVKTRLMGEAVFFPQPFPLPLKISEKTRYFAPEGEESLETPFLAASAAGSLQDDIHSYQPGDRLGLVHWKLSARTDELLVRFPASGEGFSVLLFLELKTPGPADSVGQISAFFQWAASLSFSMLELKCAHLMIWFDLKEQCLRRFPVRNEEELNFALYCLLHGDFYPDSKELFSLYSREYPTDTWASRLLLDTSLTLWQEDRKLVSSSQDKWKEDMALTEITL</sequence>
<dbReference type="PANTHER" id="PTHR34351">
    <property type="entry name" value="SLR1927 PROTEIN-RELATED"/>
    <property type="match status" value="1"/>
</dbReference>
<dbReference type="PANTHER" id="PTHR34351:SF1">
    <property type="entry name" value="SLR1927 PROTEIN"/>
    <property type="match status" value="1"/>
</dbReference>
<comment type="caution">
    <text evidence="2">The sequence shown here is derived from an EMBL/GenBank/DDBJ whole genome shotgun (WGS) entry which is preliminary data.</text>
</comment>
<dbReference type="Proteomes" id="UP000823893">
    <property type="component" value="Unassembled WGS sequence"/>
</dbReference>
<keyword evidence="1" id="KW-1133">Transmembrane helix</keyword>
<accession>A0A9D2N4E1</accession>
<organism evidence="2 3">
    <name type="scientific">Candidatus Blautia merdigallinarum</name>
    <dbReference type="NCBI Taxonomy" id="2838495"/>
    <lineage>
        <taxon>Bacteria</taxon>
        <taxon>Bacillati</taxon>
        <taxon>Bacillota</taxon>
        <taxon>Clostridia</taxon>
        <taxon>Lachnospirales</taxon>
        <taxon>Lachnospiraceae</taxon>
        <taxon>Blautia</taxon>
    </lineage>
</organism>
<dbReference type="AlphaFoldDB" id="A0A9D2N4E1"/>
<proteinExistence type="predicted"/>